<dbReference type="PROSITE" id="PS00028">
    <property type="entry name" value="ZINC_FINGER_C2H2_1"/>
    <property type="match status" value="4"/>
</dbReference>
<dbReference type="SUPFAM" id="SSF57667">
    <property type="entry name" value="beta-beta-alpha zinc fingers"/>
    <property type="match status" value="2"/>
</dbReference>
<organism evidence="7 8">
    <name type="scientific">Chironomus riparius</name>
    <dbReference type="NCBI Taxonomy" id="315576"/>
    <lineage>
        <taxon>Eukaryota</taxon>
        <taxon>Metazoa</taxon>
        <taxon>Ecdysozoa</taxon>
        <taxon>Arthropoda</taxon>
        <taxon>Hexapoda</taxon>
        <taxon>Insecta</taxon>
        <taxon>Pterygota</taxon>
        <taxon>Neoptera</taxon>
        <taxon>Endopterygota</taxon>
        <taxon>Diptera</taxon>
        <taxon>Nematocera</taxon>
        <taxon>Chironomoidea</taxon>
        <taxon>Chironomidae</taxon>
        <taxon>Chironominae</taxon>
        <taxon>Chironomus</taxon>
    </lineage>
</organism>
<dbReference type="OrthoDB" id="8117402at2759"/>
<dbReference type="AlphaFoldDB" id="A0A9N9S895"/>
<evidence type="ECO:0000313" key="8">
    <source>
        <dbReference type="Proteomes" id="UP001153620"/>
    </source>
</evidence>
<accession>A0A9N9S895</accession>
<sequence>MLRGRINTNKNVKHEKEVQSLIVIPLTSNLCPAKNCKLENKEENVENQSEDFSNDEDVDNNLDEAPEPMLQSVVVSHNLKSASTSLLSNPDDPIDQNKDETIKNDKKLTPNYITNHKTRSVKHETEAEYTITLKNRPASSKHNDLIIIGDSSDEVELDNHELKPKAAKSTIKPKNNLKITSKHPKVNKPQSTSKPIRSAMRKPTWRFMKSRKNRRIECKICQAMLTPMSMKEHVRDYHAVGRKFSCSKCLMTFKAKKDVRRHEKVHLKKFKCKKCPKKFRLQYDLNKHIEQFHDNPRRFECDYCGMKFYEKVVIKRHVWLHAGIPKVKYLKCQKCDFASADKQQFTKHLTCHQRIDSFWKSVNNKLECRICSQVFGNFVFFSRHYKCKHRVYSCDYCDKKYKAVAYLINHVKKCCRLAKGFGGSKQKGSANK</sequence>
<evidence type="ECO:0000256" key="5">
    <source>
        <dbReference type="PROSITE-ProRule" id="PRU00042"/>
    </source>
</evidence>
<evidence type="ECO:0000256" key="2">
    <source>
        <dbReference type="ARBA" id="ARBA00022737"/>
    </source>
</evidence>
<reference evidence="7" key="1">
    <citation type="submission" date="2022-01" db="EMBL/GenBank/DDBJ databases">
        <authorList>
            <person name="King R."/>
        </authorList>
    </citation>
    <scope>NUCLEOTIDE SEQUENCE</scope>
</reference>
<dbReference type="Pfam" id="PF00096">
    <property type="entry name" value="zf-C2H2"/>
    <property type="match status" value="1"/>
</dbReference>
<name>A0A9N9S895_9DIPT</name>
<dbReference type="PANTHER" id="PTHR24379:SF121">
    <property type="entry name" value="C2H2-TYPE DOMAIN-CONTAINING PROTEIN"/>
    <property type="match status" value="1"/>
</dbReference>
<feature type="domain" description="C2H2-type" evidence="6">
    <location>
        <begin position="299"/>
        <end position="326"/>
    </location>
</feature>
<keyword evidence="8" id="KW-1185">Reference proteome</keyword>
<keyword evidence="3 5" id="KW-0863">Zinc-finger</keyword>
<evidence type="ECO:0000313" key="7">
    <source>
        <dbReference type="EMBL" id="CAG9811210.1"/>
    </source>
</evidence>
<evidence type="ECO:0000256" key="4">
    <source>
        <dbReference type="ARBA" id="ARBA00022833"/>
    </source>
</evidence>
<keyword evidence="1" id="KW-0479">Metal-binding</keyword>
<dbReference type="SMART" id="SM00355">
    <property type="entry name" value="ZnF_C2H2"/>
    <property type="match status" value="7"/>
</dbReference>
<dbReference type="InterPro" id="IPR013087">
    <property type="entry name" value="Znf_C2H2_type"/>
</dbReference>
<dbReference type="EMBL" id="OU895880">
    <property type="protein sequence ID" value="CAG9811210.1"/>
    <property type="molecule type" value="Genomic_DNA"/>
</dbReference>
<dbReference type="PROSITE" id="PS50157">
    <property type="entry name" value="ZINC_FINGER_C2H2_2"/>
    <property type="match status" value="3"/>
</dbReference>
<keyword evidence="2" id="KW-0677">Repeat</keyword>
<evidence type="ECO:0000256" key="1">
    <source>
        <dbReference type="ARBA" id="ARBA00022723"/>
    </source>
</evidence>
<dbReference type="InterPro" id="IPR036236">
    <property type="entry name" value="Znf_C2H2_sf"/>
</dbReference>
<dbReference type="Gene3D" id="3.30.160.60">
    <property type="entry name" value="Classic Zinc Finger"/>
    <property type="match status" value="2"/>
</dbReference>
<protein>
    <recommendedName>
        <fullName evidence="6">C2H2-type domain-containing protein</fullName>
    </recommendedName>
</protein>
<dbReference type="GO" id="GO:0008270">
    <property type="term" value="F:zinc ion binding"/>
    <property type="evidence" value="ECO:0007669"/>
    <property type="project" value="UniProtKB-KW"/>
</dbReference>
<proteinExistence type="predicted"/>
<feature type="domain" description="C2H2-type" evidence="6">
    <location>
        <begin position="244"/>
        <end position="271"/>
    </location>
</feature>
<evidence type="ECO:0000256" key="3">
    <source>
        <dbReference type="ARBA" id="ARBA00022771"/>
    </source>
</evidence>
<feature type="domain" description="C2H2-type" evidence="6">
    <location>
        <begin position="270"/>
        <end position="298"/>
    </location>
</feature>
<dbReference type="PANTHER" id="PTHR24379">
    <property type="entry name" value="KRAB AND ZINC FINGER DOMAIN-CONTAINING"/>
    <property type="match status" value="1"/>
</dbReference>
<keyword evidence="4" id="KW-0862">Zinc</keyword>
<gene>
    <name evidence="7" type="ORF">CHIRRI_LOCUS14019</name>
</gene>
<evidence type="ECO:0000259" key="6">
    <source>
        <dbReference type="PROSITE" id="PS50157"/>
    </source>
</evidence>
<reference evidence="7" key="2">
    <citation type="submission" date="2022-10" db="EMBL/GenBank/DDBJ databases">
        <authorList>
            <consortium name="ENA_rothamsted_submissions"/>
            <consortium name="culmorum"/>
            <person name="King R."/>
        </authorList>
    </citation>
    <scope>NUCLEOTIDE SEQUENCE</scope>
</reference>
<dbReference type="Proteomes" id="UP001153620">
    <property type="component" value="Chromosome 4"/>
</dbReference>